<dbReference type="RefSeq" id="WP_378487243.1">
    <property type="nucleotide sequence ID" value="NZ_JBHUFB010000020.1"/>
</dbReference>
<keyword evidence="9" id="KW-1185">Reference proteome</keyword>
<keyword evidence="5" id="KW-1133">Transmembrane helix</keyword>
<evidence type="ECO:0000313" key="8">
    <source>
        <dbReference type="EMBL" id="MFD1814751.1"/>
    </source>
</evidence>
<organism evidence="8 9">
    <name type="scientific">Rhodococcus gannanensis</name>
    <dbReference type="NCBI Taxonomy" id="1960308"/>
    <lineage>
        <taxon>Bacteria</taxon>
        <taxon>Bacillati</taxon>
        <taxon>Actinomycetota</taxon>
        <taxon>Actinomycetes</taxon>
        <taxon>Mycobacteriales</taxon>
        <taxon>Nocardiaceae</taxon>
        <taxon>Rhodococcus</taxon>
    </lineage>
</organism>
<comment type="subcellular location">
    <subcellularLocation>
        <location evidence="1">Cell membrane</location>
    </subcellularLocation>
</comment>
<dbReference type="Pfam" id="PF11203">
    <property type="entry name" value="EccE"/>
    <property type="match status" value="1"/>
</dbReference>
<dbReference type="InterPro" id="IPR021368">
    <property type="entry name" value="T7SS_EccE"/>
</dbReference>
<comment type="similarity">
    <text evidence="2">Belongs to the EccE family.</text>
</comment>
<evidence type="ECO:0000256" key="5">
    <source>
        <dbReference type="ARBA" id="ARBA00022989"/>
    </source>
</evidence>
<evidence type="ECO:0000256" key="2">
    <source>
        <dbReference type="ARBA" id="ARBA00007759"/>
    </source>
</evidence>
<name>A0ABW4P9Q0_9NOCA</name>
<feature type="domain" description="Type VII secretion system protein EccE" evidence="7">
    <location>
        <begin position="176"/>
        <end position="271"/>
    </location>
</feature>
<evidence type="ECO:0000256" key="3">
    <source>
        <dbReference type="ARBA" id="ARBA00022475"/>
    </source>
</evidence>
<dbReference type="Proteomes" id="UP001597286">
    <property type="component" value="Unassembled WGS sequence"/>
</dbReference>
<evidence type="ECO:0000256" key="6">
    <source>
        <dbReference type="ARBA" id="ARBA00023136"/>
    </source>
</evidence>
<gene>
    <name evidence="8" type="primary">eccE</name>
    <name evidence="8" type="ORF">ACFSJG_21245</name>
</gene>
<keyword evidence="3" id="KW-1003">Cell membrane</keyword>
<dbReference type="NCBIfam" id="TIGR03923">
    <property type="entry name" value="T7SS_EccE"/>
    <property type="match status" value="1"/>
</dbReference>
<dbReference type="InterPro" id="IPR050051">
    <property type="entry name" value="EccE_dom"/>
</dbReference>
<protein>
    <submittedName>
        <fullName evidence="8">Type VII secretion protein EccE</fullName>
    </submittedName>
</protein>
<evidence type="ECO:0000259" key="7">
    <source>
        <dbReference type="Pfam" id="PF11203"/>
    </source>
</evidence>
<reference evidence="9" key="1">
    <citation type="journal article" date="2019" name="Int. J. Syst. Evol. Microbiol.">
        <title>The Global Catalogue of Microorganisms (GCM) 10K type strain sequencing project: providing services to taxonomists for standard genome sequencing and annotation.</title>
        <authorList>
            <consortium name="The Broad Institute Genomics Platform"/>
            <consortium name="The Broad Institute Genome Sequencing Center for Infectious Disease"/>
            <person name="Wu L."/>
            <person name="Ma J."/>
        </authorList>
    </citation>
    <scope>NUCLEOTIDE SEQUENCE [LARGE SCALE GENOMIC DNA]</scope>
    <source>
        <strain evidence="9">DT72</strain>
    </source>
</reference>
<proteinExistence type="inferred from homology"/>
<accession>A0ABW4P9Q0</accession>
<evidence type="ECO:0000313" key="9">
    <source>
        <dbReference type="Proteomes" id="UP001597286"/>
    </source>
</evidence>
<evidence type="ECO:0000256" key="4">
    <source>
        <dbReference type="ARBA" id="ARBA00022692"/>
    </source>
</evidence>
<comment type="caution">
    <text evidence="8">The sequence shown here is derived from an EMBL/GenBank/DDBJ whole genome shotgun (WGS) entry which is preliminary data.</text>
</comment>
<keyword evidence="6" id="KW-0472">Membrane</keyword>
<sequence>MNVTRWRSSLMPATSAVLTAQFVALAVAAIASVAGMVWWQALLVGAVPAAAMLVPVRRRRALDWIVTAVRYRRTDRSPEPEITDSAASDGTVIGMVWNGGTVCSVIEVFPPRGGVTRLGRDDVVDDHPLPLVALAESLVQHDISLAGVDVVAHGRRVDPHSPPARVYDELVGPLPAIAARSVWLVVRFDAAVQARSVTLRGGGTDGAARALSVATRRIARTLTQLGTENRILPGAEIRHARGIVTADVTPRSAPREWSHVALPNGINTGYSLDPHLLSAGVLTDVWAVRTVATTVTVRIRPGGVTAARIAASCRFTTAGEPDRPPIPGLAPTTGRDADALASHQPGCAPHLDSLTEFADVDAADLRHVSLSPGGCGQLVGADADGRGVSVRAVGPDIERLDVIGEPYLAQQVLLRAVATGARIAVYSDRPQLWRQFVGSIGDTERLALGGTAGPSASTTAVVFDGVEPFPLPRGVTTVHVGDTPKSGNVSVALLQPGGYGGRIVLWAAGSRYDLTMVGTTAEAAFLGRPRSAPAPAPTPVHAPAM</sequence>
<evidence type="ECO:0000256" key="1">
    <source>
        <dbReference type="ARBA" id="ARBA00004236"/>
    </source>
</evidence>
<keyword evidence="4" id="KW-0812">Transmembrane</keyword>
<dbReference type="EMBL" id="JBHUFB010000020">
    <property type="protein sequence ID" value="MFD1814751.1"/>
    <property type="molecule type" value="Genomic_DNA"/>
</dbReference>